<evidence type="ECO:0000313" key="7">
    <source>
        <dbReference type="Ensembl" id="ENSEASP00005051320.1"/>
    </source>
</evidence>
<name>A0A9L0JQ85_EQUAS</name>
<evidence type="ECO:0000256" key="5">
    <source>
        <dbReference type="RuleBase" id="RU003860"/>
    </source>
</evidence>
<dbReference type="GO" id="GO:0005739">
    <property type="term" value="C:mitochondrion"/>
    <property type="evidence" value="ECO:0007669"/>
    <property type="project" value="TreeGrafter"/>
</dbReference>
<accession>A0A9L0JQ85</accession>
<dbReference type="AlphaFoldDB" id="A0A9L0JQ85"/>
<dbReference type="GO" id="GO:1990229">
    <property type="term" value="C:iron-sulfur cluster assembly complex"/>
    <property type="evidence" value="ECO:0007669"/>
    <property type="project" value="UniProtKB-ARBA"/>
</dbReference>
<dbReference type="Proteomes" id="UP000694387">
    <property type="component" value="Chromosome 25"/>
</dbReference>
<comment type="similarity">
    <text evidence="1 5">Belongs to the BolA/IbaG family.</text>
</comment>
<dbReference type="PANTHER" id="PTHR46229:SF2">
    <property type="entry name" value="BOLA-LIKE PROTEIN 1"/>
    <property type="match status" value="1"/>
</dbReference>
<feature type="compositionally biased region" description="Basic and acidic residues" evidence="6">
    <location>
        <begin position="31"/>
        <end position="42"/>
    </location>
</feature>
<reference evidence="7 8" key="1">
    <citation type="journal article" date="2020" name="Nat. Commun.">
        <title>Donkey genomes provide new insights into domestication and selection for coat color.</title>
        <authorList>
            <person name="Wang"/>
            <person name="C."/>
            <person name="Li"/>
            <person name="H."/>
            <person name="Guo"/>
            <person name="Y."/>
            <person name="Huang"/>
            <person name="J."/>
            <person name="Sun"/>
            <person name="Y."/>
            <person name="Min"/>
            <person name="J."/>
            <person name="Wang"/>
            <person name="J."/>
            <person name="Fang"/>
            <person name="X."/>
            <person name="Zhao"/>
            <person name="Z."/>
            <person name="Wang"/>
            <person name="S."/>
            <person name="Zhang"/>
            <person name="Y."/>
            <person name="Liu"/>
            <person name="Q."/>
            <person name="Jiang"/>
            <person name="Q."/>
            <person name="Wang"/>
            <person name="X."/>
            <person name="Guo"/>
            <person name="Y."/>
            <person name="Yang"/>
            <person name="C."/>
            <person name="Wang"/>
            <person name="Y."/>
            <person name="Tian"/>
            <person name="F."/>
            <person name="Zhuang"/>
            <person name="G."/>
            <person name="Fan"/>
            <person name="Y."/>
            <person name="Gao"/>
            <person name="Q."/>
            <person name="Li"/>
            <person name="Y."/>
            <person name="Ju"/>
            <person name="Z."/>
            <person name="Li"/>
            <person name="J."/>
            <person name="Li"/>
            <person name="R."/>
            <person name="Hou"/>
            <person name="M."/>
            <person name="Yang"/>
            <person name="G."/>
            <person name="Liu"/>
            <person name="G."/>
            <person name="Liu"/>
            <person name="W."/>
            <person name="Guo"/>
            <person name="J."/>
            <person name="Pan"/>
            <person name="S."/>
            <person name="Fan"/>
            <person name="G."/>
            <person name="Zhang"/>
            <person name="W."/>
            <person name="Zhang"/>
            <person name="R."/>
            <person name="Yu"/>
            <person name="J."/>
            <person name="Zhang"/>
            <person name="X."/>
            <person name="Yin"/>
            <person name="Q."/>
            <person name="Ji"/>
            <person name="C."/>
            <person name="Jin"/>
            <person name="Y."/>
            <person name="Yue"/>
            <person name="G."/>
            <person name="Liu"/>
            <person name="M."/>
            <person name="Xu"/>
            <person name="J."/>
            <person name="Liu"/>
            <person name="S."/>
            <person name="Jordana"/>
            <person name="J."/>
            <person name="Noce"/>
            <person name="A."/>
            <person name="Amills"/>
            <person name="M."/>
            <person name="Wu"/>
            <person name="D.D."/>
            <person name="Li"/>
            <person name="S."/>
            <person name="Zhou"/>
            <person name="X. and Zhong"/>
            <person name="J."/>
        </authorList>
    </citation>
    <scope>NUCLEOTIDE SEQUENCE [LARGE SCALE GENOMIC DNA]</scope>
</reference>
<dbReference type="Ensembl" id="ENSEAST00005071131.1">
    <property type="protein sequence ID" value="ENSEASP00005051320.1"/>
    <property type="gene ID" value="ENSEASG00005001466.2"/>
</dbReference>
<feature type="region of interest" description="Disordered" evidence="6">
    <location>
        <begin position="1"/>
        <end position="49"/>
    </location>
</feature>
<dbReference type="SUPFAM" id="SSF82657">
    <property type="entry name" value="BolA-like"/>
    <property type="match status" value="1"/>
</dbReference>
<dbReference type="GeneTree" id="ENSGT00510000048165"/>
<dbReference type="Gene3D" id="3.30.300.90">
    <property type="entry name" value="BolA-like"/>
    <property type="match status" value="1"/>
</dbReference>
<dbReference type="InterPro" id="IPR050961">
    <property type="entry name" value="BolA/IbaG_stress_morph_reg"/>
</dbReference>
<dbReference type="FunFam" id="3.30.300.90:FF:000001">
    <property type="entry name" value="Transcriptional regulator BolA"/>
    <property type="match status" value="1"/>
</dbReference>
<dbReference type="InterPro" id="IPR002634">
    <property type="entry name" value="BolA"/>
</dbReference>
<dbReference type="PANTHER" id="PTHR46229">
    <property type="entry name" value="BOLA TRANSCRIPTION REGULATOR"/>
    <property type="match status" value="1"/>
</dbReference>
<evidence type="ECO:0000256" key="4">
    <source>
        <dbReference type="ARBA" id="ARBA00068230"/>
    </source>
</evidence>
<sequence>ESRKQTLRLHPTLRGSDGFRSVRSTTPRVGRTRDYSSREPSGHHVAPAHSLVPRGLYFPAASGREDRTSQNVRGSVPEQEPAVAKAEWKVERAQPGVQRGRWLSQKPGVAHTLLLQPPAHSLQLPLATNVPRARVLFNDPSPFGYPRLDARFPHVTQRKGAVSWVSLSGVKAGSLQERDVDVGCEYRPMLSGQLVGRLFSMAGRVCLTRGRAGLGTVGPVEAAIRTKLEQALNPEVLELRNESRGHAVPPGSETHFRVAVVSSRFEGLSPLQRHRLVHAALSEELAGPVHALAIQARTPAQWRENPQLDTSPPCMGGSKKTRGTP</sequence>
<proteinExistence type="inferred from homology"/>
<dbReference type="Pfam" id="PF01722">
    <property type="entry name" value="BolA"/>
    <property type="match status" value="1"/>
</dbReference>
<feature type="region of interest" description="Disordered" evidence="6">
    <location>
        <begin position="301"/>
        <end position="325"/>
    </location>
</feature>
<comment type="function">
    <text evidence="2">Acts as a mitochondrial iron-sulfur (Fe-S) cluster assembly factor that facilitates (Fe-S) cluster insertion into a subset of mitochondrial proteins. Probably acts together with the monothiol glutaredoxin GLRX5. May protect cells against oxidative stress.</text>
</comment>
<reference evidence="7" key="2">
    <citation type="submission" date="2025-08" db="UniProtKB">
        <authorList>
            <consortium name="Ensembl"/>
        </authorList>
    </citation>
    <scope>IDENTIFICATION</scope>
</reference>
<evidence type="ECO:0000313" key="8">
    <source>
        <dbReference type="Proteomes" id="UP000694387"/>
    </source>
</evidence>
<evidence type="ECO:0000256" key="1">
    <source>
        <dbReference type="ARBA" id="ARBA00005578"/>
    </source>
</evidence>
<evidence type="ECO:0000256" key="2">
    <source>
        <dbReference type="ARBA" id="ARBA00053549"/>
    </source>
</evidence>
<evidence type="ECO:0000256" key="6">
    <source>
        <dbReference type="SAM" id="MobiDB-lite"/>
    </source>
</evidence>
<protein>
    <recommendedName>
        <fullName evidence="4">BolA-like protein 1</fullName>
    </recommendedName>
</protein>
<reference evidence="7" key="3">
    <citation type="submission" date="2025-09" db="UniProtKB">
        <authorList>
            <consortium name="Ensembl"/>
        </authorList>
    </citation>
    <scope>IDENTIFICATION</scope>
</reference>
<evidence type="ECO:0000256" key="3">
    <source>
        <dbReference type="ARBA" id="ARBA00064144"/>
    </source>
</evidence>
<keyword evidence="8" id="KW-1185">Reference proteome</keyword>
<organism evidence="7 8">
    <name type="scientific">Equus asinus</name>
    <name type="common">Donkey</name>
    <name type="synonym">Equus africanus asinus</name>
    <dbReference type="NCBI Taxonomy" id="9793"/>
    <lineage>
        <taxon>Eukaryota</taxon>
        <taxon>Metazoa</taxon>
        <taxon>Chordata</taxon>
        <taxon>Craniata</taxon>
        <taxon>Vertebrata</taxon>
        <taxon>Euteleostomi</taxon>
        <taxon>Mammalia</taxon>
        <taxon>Eutheria</taxon>
        <taxon>Laurasiatheria</taxon>
        <taxon>Perissodactyla</taxon>
        <taxon>Equidae</taxon>
        <taxon>Equus</taxon>
    </lineage>
</organism>
<dbReference type="InterPro" id="IPR036065">
    <property type="entry name" value="BolA-like_sf"/>
</dbReference>
<comment type="subunit">
    <text evidence="3">Interacts with GLRX5.</text>
</comment>
<gene>
    <name evidence="7" type="primary">BOLA1</name>
</gene>